<evidence type="ECO:0000256" key="3">
    <source>
        <dbReference type="PROSITE-ProRule" id="PRU00221"/>
    </source>
</evidence>
<dbReference type="Proteomes" id="UP000606194">
    <property type="component" value="Unassembled WGS sequence"/>
</dbReference>
<dbReference type="PROSITE" id="PS50082">
    <property type="entry name" value="WD_REPEATS_2"/>
    <property type="match status" value="6"/>
</dbReference>
<dbReference type="InterPro" id="IPR019775">
    <property type="entry name" value="WD40_repeat_CS"/>
</dbReference>
<dbReference type="EMBL" id="BMTL01000010">
    <property type="protein sequence ID" value="GGR86974.1"/>
    <property type="molecule type" value="Genomic_DNA"/>
</dbReference>
<dbReference type="PRINTS" id="PR00320">
    <property type="entry name" value="GPROTEINBRPT"/>
</dbReference>
<protein>
    <recommendedName>
        <fullName evidence="6">WD40 repeat domain-containing protein</fullName>
    </recommendedName>
</protein>
<evidence type="ECO:0000313" key="5">
    <source>
        <dbReference type="Proteomes" id="UP000606194"/>
    </source>
</evidence>
<evidence type="ECO:0008006" key="6">
    <source>
        <dbReference type="Google" id="ProtNLM"/>
    </source>
</evidence>
<comment type="caution">
    <text evidence="4">The sequence shown here is derived from an EMBL/GenBank/DDBJ whole genome shotgun (WGS) entry which is preliminary data.</text>
</comment>
<reference evidence="4" key="1">
    <citation type="journal article" date="2014" name="Int. J. Syst. Evol. Microbiol.">
        <title>Complete genome sequence of Corynebacterium casei LMG S-19264T (=DSM 44701T), isolated from a smear-ripened cheese.</title>
        <authorList>
            <consortium name="US DOE Joint Genome Institute (JGI-PGF)"/>
            <person name="Walter F."/>
            <person name="Albersmeier A."/>
            <person name="Kalinowski J."/>
            <person name="Ruckert C."/>
        </authorList>
    </citation>
    <scope>NUCLEOTIDE SEQUENCE</scope>
    <source>
        <strain evidence="4">JCM 4386</strain>
    </source>
</reference>
<dbReference type="AlphaFoldDB" id="A0A918FUX1"/>
<keyword evidence="1 3" id="KW-0853">WD repeat</keyword>
<dbReference type="RefSeq" id="WP_190149528.1">
    <property type="nucleotide sequence ID" value="NZ_BMTL01000010.1"/>
</dbReference>
<dbReference type="SMART" id="SM00320">
    <property type="entry name" value="WD40"/>
    <property type="match status" value="10"/>
</dbReference>
<evidence type="ECO:0000256" key="1">
    <source>
        <dbReference type="ARBA" id="ARBA00022574"/>
    </source>
</evidence>
<accession>A0A918FUX1</accession>
<dbReference type="InterPro" id="IPR036322">
    <property type="entry name" value="WD40_repeat_dom_sf"/>
</dbReference>
<feature type="repeat" description="WD" evidence="3">
    <location>
        <begin position="422"/>
        <end position="465"/>
    </location>
</feature>
<dbReference type="SUPFAM" id="SSF50978">
    <property type="entry name" value="WD40 repeat-like"/>
    <property type="match status" value="2"/>
</dbReference>
<dbReference type="PROSITE" id="PS50294">
    <property type="entry name" value="WD_REPEATS_REGION"/>
    <property type="match status" value="2"/>
</dbReference>
<feature type="repeat" description="WD" evidence="3">
    <location>
        <begin position="558"/>
        <end position="601"/>
    </location>
</feature>
<keyword evidence="2" id="KW-0677">Repeat</keyword>
<dbReference type="Gene3D" id="2.130.10.10">
    <property type="entry name" value="YVTN repeat-like/Quinoprotein amine dehydrogenase"/>
    <property type="match status" value="4"/>
</dbReference>
<dbReference type="InterPro" id="IPR020472">
    <property type="entry name" value="WD40_PAC1"/>
</dbReference>
<dbReference type="InterPro" id="IPR001680">
    <property type="entry name" value="WD40_rpt"/>
</dbReference>
<dbReference type="PANTHER" id="PTHR22847">
    <property type="entry name" value="WD40 REPEAT PROTEIN"/>
    <property type="match status" value="1"/>
</dbReference>
<feature type="repeat" description="WD" evidence="3">
    <location>
        <begin position="356"/>
        <end position="378"/>
    </location>
</feature>
<gene>
    <name evidence="4" type="ORF">GCM10010269_27640</name>
</gene>
<evidence type="ECO:0000313" key="4">
    <source>
        <dbReference type="EMBL" id="GGR86974.1"/>
    </source>
</evidence>
<dbReference type="Pfam" id="PF00400">
    <property type="entry name" value="WD40"/>
    <property type="match status" value="6"/>
</dbReference>
<proteinExistence type="predicted"/>
<dbReference type="PROSITE" id="PS00678">
    <property type="entry name" value="WD_REPEATS_1"/>
    <property type="match status" value="4"/>
</dbReference>
<organism evidence="4 5">
    <name type="scientific">Streptomyces humidus</name>
    <dbReference type="NCBI Taxonomy" id="52259"/>
    <lineage>
        <taxon>Bacteria</taxon>
        <taxon>Bacillati</taxon>
        <taxon>Actinomycetota</taxon>
        <taxon>Actinomycetes</taxon>
        <taxon>Kitasatosporales</taxon>
        <taxon>Streptomycetaceae</taxon>
        <taxon>Streptomyces</taxon>
    </lineage>
</organism>
<dbReference type="InterPro" id="IPR015943">
    <property type="entry name" value="WD40/YVTN_repeat-like_dom_sf"/>
</dbReference>
<evidence type="ECO:0000256" key="2">
    <source>
        <dbReference type="ARBA" id="ARBA00022737"/>
    </source>
</evidence>
<feature type="repeat" description="WD" evidence="3">
    <location>
        <begin position="693"/>
        <end position="733"/>
    </location>
</feature>
<reference evidence="4" key="2">
    <citation type="submission" date="2020-09" db="EMBL/GenBank/DDBJ databases">
        <authorList>
            <person name="Sun Q."/>
            <person name="Ohkuma M."/>
        </authorList>
    </citation>
    <scope>NUCLEOTIDE SEQUENCE</scope>
    <source>
        <strain evidence="4">JCM 4386</strain>
    </source>
</reference>
<dbReference type="PANTHER" id="PTHR22847:SF637">
    <property type="entry name" value="WD REPEAT DOMAIN 5B"/>
    <property type="match status" value="1"/>
</dbReference>
<feature type="repeat" description="WD" evidence="3">
    <location>
        <begin position="201"/>
        <end position="245"/>
    </location>
</feature>
<name>A0A918FUX1_9ACTN</name>
<keyword evidence="5" id="KW-1185">Reference proteome</keyword>
<feature type="repeat" description="WD" evidence="3">
    <location>
        <begin position="663"/>
        <end position="684"/>
    </location>
</feature>
<sequence length="786" mass="82467">MNPDDPQRDIRAAEQQAHARIAAALARLVGPDAVSVPHPYLSRYLAHHAALGGALDDSRVPPGLLPWVVGDGVRGLLGLPQAHRADRAWLTAWAAVEPYVQDADHPSRCTSLHLAYTALRFPGVPRQRLPQEAAEFAGSRLCVLWSRWTPPSNVLATLSRRSLSLATTEGPGGAELLAVGNEGGGIELLDAVTGAPVGDRIPAHDGDVRCLFFAACSTGGGALVSGSTDGTVRVWDTTRGTLLDHRTFGGRTWTSAVTGYRDDAGTLTVAAINGDGAVKLWRDDSEEHHLADLSPHPSEGAAFALTLAVGPGGRQLLIGVGRTLSIWDAADHRLLHEYPVDAPVRSLTDTTVPGRIATGHTDGSITLWDTASGAQATLTGEGEPVTALVALRVDGLDLLAAAGSGSAIDLWDTGAERRTGQLTGHTDTVTALRPFSADGTDRLASTARDNTVRLWDTRAIRRALRGSVTTPAVVTAAITPDSVAGPQLAVSYATSQTQVWDTLSGSSTGTFDSDSQRPSSALTWAQGNQGRHLLLWSASDHSIRSWDPVPGTAVGPPLQGHSQPIRALAATVACNGRRVIISSDDFTVLLWDLDRGRSLQRWRHPYTVRTVAAASDGVSADWFASGSADGAVRLWSTTDEAPRHVFYCSQGIINAVAINAGPSPSSPFLASGGDDGTVRLWDLSALAPVGEPLQGHTGPVEAITTWTTTSDVPRPFVASSSRDGTIRFWDVATPSRCILQLATGSPVHTLSAYPSGESADTVVLAMAGEAGVAVLEVDLADRSPTG</sequence>
<dbReference type="CDD" id="cd00200">
    <property type="entry name" value="WD40"/>
    <property type="match status" value="1"/>
</dbReference>